<evidence type="ECO:0000313" key="1">
    <source>
        <dbReference type="EMBL" id="ARD98139.1"/>
    </source>
</evidence>
<organism evidence="1 2">
    <name type="scientific">Lactococcus lactis subsp. lactis</name>
    <name type="common">Streptococcus lactis</name>
    <dbReference type="NCBI Taxonomy" id="1360"/>
    <lineage>
        <taxon>Bacteria</taxon>
        <taxon>Bacillati</taxon>
        <taxon>Bacillota</taxon>
        <taxon>Bacilli</taxon>
        <taxon>Lactobacillales</taxon>
        <taxon>Streptococcaceae</taxon>
        <taxon>Lactococcus</taxon>
    </lineage>
</organism>
<name>A0A1V0NE04_LACLL</name>
<dbReference type="Proteomes" id="UP000192085">
    <property type="component" value="Chromosome"/>
</dbReference>
<dbReference type="RefSeq" id="WP_015968001.1">
    <property type="nucleotide sequence ID" value="NZ_CP015897.1"/>
</dbReference>
<sequence length="154" mass="17415">MFYITPTPTSWIIWTIIWVIGVLLGLGLFILGSILRENRKNNVAYGVFVLVALVALTLVGLSGSSYYHNYTNSSSYNMAKKNLKIEYDMNQQRTIIIKDYKGDVFYEYTGSFSYKMSGRKVDLTDNKTGNKISVYMGDNDTFIVTDAGIKGEKK</sequence>
<dbReference type="AlphaFoldDB" id="A0A1V0NE04"/>
<reference evidence="1 2" key="1">
    <citation type="journal article" date="2017" name="BMC Genomics">
        <title>Comparative and functional genomics of the Lactococcus lactis taxon; insights into evolution and niche adaptation.</title>
        <authorList>
            <person name="Kelleher P."/>
            <person name="Bottacini F."/>
            <person name="Mahony J."/>
            <person name="Kilcawley K.N."/>
            <person name="van Sinderen D."/>
        </authorList>
    </citation>
    <scope>NUCLEOTIDE SEQUENCE [LARGE SCALE GENOMIC DNA]</scope>
    <source>
        <strain evidence="1 2">275</strain>
    </source>
</reference>
<protein>
    <submittedName>
        <fullName evidence="1">Prophage protein</fullName>
    </submittedName>
</protein>
<dbReference type="EMBL" id="CP015897">
    <property type="protein sequence ID" value="ARD98139.1"/>
    <property type="molecule type" value="Genomic_DNA"/>
</dbReference>
<gene>
    <name evidence="1" type="ORF">LL275_0503</name>
</gene>
<proteinExistence type="predicted"/>
<accession>A0A1V0NE04</accession>
<evidence type="ECO:0000313" key="2">
    <source>
        <dbReference type="Proteomes" id="UP000192085"/>
    </source>
</evidence>